<feature type="region of interest" description="Disordered" evidence="8">
    <location>
        <begin position="315"/>
        <end position="344"/>
    </location>
</feature>
<dbReference type="InterPro" id="IPR024461">
    <property type="entry name" value="CCDC90-like"/>
</dbReference>
<feature type="compositionally biased region" description="Pro residues" evidence="8">
    <location>
        <begin position="78"/>
        <end position="91"/>
    </location>
</feature>
<dbReference type="OrthoDB" id="1552at2759"/>
<dbReference type="GO" id="GO:0005739">
    <property type="term" value="C:mitochondrion"/>
    <property type="evidence" value="ECO:0007669"/>
    <property type="project" value="UniProtKB-SubCell"/>
</dbReference>
<gene>
    <name evidence="10" type="ORF">FOMPIDRAFT_1028444</name>
</gene>
<dbReference type="eggNOG" id="ENOG502S1C3">
    <property type="taxonomic scope" value="Eukaryota"/>
</dbReference>
<dbReference type="STRING" id="743788.S8EJR5"/>
<feature type="transmembrane region" description="Helical" evidence="9">
    <location>
        <begin position="292"/>
        <end position="311"/>
    </location>
</feature>
<evidence type="ECO:0000256" key="3">
    <source>
        <dbReference type="ARBA" id="ARBA00022692"/>
    </source>
</evidence>
<dbReference type="PANTHER" id="PTHR14360:SF12">
    <property type="entry name" value="MOZ PROTEIN REPRESENTS A CHROMATIN-ASSOCIATED ACETYLTRANSFERASE"/>
    <property type="match status" value="1"/>
</dbReference>
<evidence type="ECO:0000256" key="5">
    <source>
        <dbReference type="ARBA" id="ARBA00023054"/>
    </source>
</evidence>
<dbReference type="Proteomes" id="UP000015241">
    <property type="component" value="Unassembled WGS sequence"/>
</dbReference>
<keyword evidence="3 9" id="KW-0812">Transmembrane</keyword>
<keyword evidence="5" id="KW-0175">Coiled coil</keyword>
<sequence length="344" mass="37717">MCQLSWRLRKPGEPPGMVWRAYATATISDPPRAPDGSSTLSAAHPRDPGKADSSSSGSSPGTGPSNAPEPPERTIHYPLPPDVAPPPPPPNQWDASASEHGLVPASPPPLDPHSNLPAPHLPSNAHNPMPYSNPPFDTHKFVAALERTFPTSVARGLMRASRALLIDRLGRVKRDALTMKDLETSAYLFKAALAELRTETTMLARNETAAIRTATAALRREVDALDVRMKEDISNLKHDIQLDVDTRRNEAKNDLKRFDIQVEEVLNKSLVTLYDLRSEVEDVRWNNMRNSVVALGGFLLLIMLAMEILVIKPAPAKKPKPGSQPPAVEIRPPGNMENQPTLWT</sequence>
<dbReference type="InParanoid" id="S8EJR5"/>
<reference evidence="10 11" key="1">
    <citation type="journal article" date="2012" name="Science">
        <title>The Paleozoic origin of enzymatic lignin decomposition reconstructed from 31 fungal genomes.</title>
        <authorList>
            <person name="Floudas D."/>
            <person name="Binder M."/>
            <person name="Riley R."/>
            <person name="Barry K."/>
            <person name="Blanchette R.A."/>
            <person name="Henrissat B."/>
            <person name="Martinez A.T."/>
            <person name="Otillar R."/>
            <person name="Spatafora J.W."/>
            <person name="Yadav J.S."/>
            <person name="Aerts A."/>
            <person name="Benoit I."/>
            <person name="Boyd A."/>
            <person name="Carlson A."/>
            <person name="Copeland A."/>
            <person name="Coutinho P.M."/>
            <person name="de Vries R.P."/>
            <person name="Ferreira P."/>
            <person name="Findley K."/>
            <person name="Foster B."/>
            <person name="Gaskell J."/>
            <person name="Glotzer D."/>
            <person name="Gorecki P."/>
            <person name="Heitman J."/>
            <person name="Hesse C."/>
            <person name="Hori C."/>
            <person name="Igarashi K."/>
            <person name="Jurgens J.A."/>
            <person name="Kallen N."/>
            <person name="Kersten P."/>
            <person name="Kohler A."/>
            <person name="Kuees U."/>
            <person name="Kumar T.K.A."/>
            <person name="Kuo A."/>
            <person name="LaButti K."/>
            <person name="Larrondo L.F."/>
            <person name="Lindquist E."/>
            <person name="Ling A."/>
            <person name="Lombard V."/>
            <person name="Lucas S."/>
            <person name="Lundell T."/>
            <person name="Martin R."/>
            <person name="McLaughlin D.J."/>
            <person name="Morgenstern I."/>
            <person name="Morin E."/>
            <person name="Murat C."/>
            <person name="Nagy L.G."/>
            <person name="Nolan M."/>
            <person name="Ohm R.A."/>
            <person name="Patyshakuliyeva A."/>
            <person name="Rokas A."/>
            <person name="Ruiz-Duenas F.J."/>
            <person name="Sabat G."/>
            <person name="Salamov A."/>
            <person name="Samejima M."/>
            <person name="Schmutz J."/>
            <person name="Slot J.C."/>
            <person name="St John F."/>
            <person name="Stenlid J."/>
            <person name="Sun H."/>
            <person name="Sun S."/>
            <person name="Syed K."/>
            <person name="Tsang A."/>
            <person name="Wiebenga A."/>
            <person name="Young D."/>
            <person name="Pisabarro A."/>
            <person name="Eastwood D.C."/>
            <person name="Martin F."/>
            <person name="Cullen D."/>
            <person name="Grigoriev I.V."/>
            <person name="Hibbett D.S."/>
        </authorList>
    </citation>
    <scope>NUCLEOTIDE SEQUENCE</scope>
    <source>
        <strain evidence="11">FP-58527</strain>
    </source>
</reference>
<protein>
    <recommendedName>
        <fullName evidence="12">DUF1640 domain-containing protein</fullName>
    </recommendedName>
</protein>
<organism evidence="10 11">
    <name type="scientific">Fomitopsis schrenkii</name>
    <name type="common">Brown rot fungus</name>
    <dbReference type="NCBI Taxonomy" id="2126942"/>
    <lineage>
        <taxon>Eukaryota</taxon>
        <taxon>Fungi</taxon>
        <taxon>Dikarya</taxon>
        <taxon>Basidiomycota</taxon>
        <taxon>Agaricomycotina</taxon>
        <taxon>Agaricomycetes</taxon>
        <taxon>Polyporales</taxon>
        <taxon>Fomitopsis</taxon>
    </lineage>
</organism>
<feature type="compositionally biased region" description="Low complexity" evidence="8">
    <location>
        <begin position="53"/>
        <end position="65"/>
    </location>
</feature>
<keyword evidence="7 9" id="KW-0472">Membrane</keyword>
<accession>S8EJR5</accession>
<keyword evidence="4 9" id="KW-1133">Transmembrane helix</keyword>
<evidence type="ECO:0000256" key="1">
    <source>
        <dbReference type="ARBA" id="ARBA00004173"/>
    </source>
</evidence>
<dbReference type="AlphaFoldDB" id="S8EJR5"/>
<keyword evidence="11" id="KW-1185">Reference proteome</keyword>
<evidence type="ECO:0000313" key="10">
    <source>
        <dbReference type="EMBL" id="EPT03569.1"/>
    </source>
</evidence>
<evidence type="ECO:0000256" key="9">
    <source>
        <dbReference type="SAM" id="Phobius"/>
    </source>
</evidence>
<comment type="subcellular location">
    <subcellularLocation>
        <location evidence="2">Membrane</location>
    </subcellularLocation>
    <subcellularLocation>
        <location evidence="1">Mitochondrion</location>
    </subcellularLocation>
</comment>
<keyword evidence="6" id="KW-0496">Mitochondrion</keyword>
<dbReference type="EMBL" id="KE504129">
    <property type="protein sequence ID" value="EPT03569.1"/>
    <property type="molecule type" value="Genomic_DNA"/>
</dbReference>
<evidence type="ECO:0000313" key="11">
    <source>
        <dbReference type="Proteomes" id="UP000015241"/>
    </source>
</evidence>
<dbReference type="Gene3D" id="1.20.5.340">
    <property type="match status" value="1"/>
</dbReference>
<name>S8EJR5_FOMSC</name>
<evidence type="ECO:0000256" key="4">
    <source>
        <dbReference type="ARBA" id="ARBA00022989"/>
    </source>
</evidence>
<evidence type="ECO:0000256" key="6">
    <source>
        <dbReference type="ARBA" id="ARBA00023128"/>
    </source>
</evidence>
<dbReference type="Pfam" id="PF07798">
    <property type="entry name" value="CCDC90-like"/>
    <property type="match status" value="1"/>
</dbReference>
<proteinExistence type="predicted"/>
<evidence type="ECO:0008006" key="12">
    <source>
        <dbReference type="Google" id="ProtNLM"/>
    </source>
</evidence>
<dbReference type="PANTHER" id="PTHR14360">
    <property type="entry name" value="PROTEIN FMP32, MITOCHONDRIAL"/>
    <property type="match status" value="1"/>
</dbReference>
<dbReference type="GO" id="GO:0016020">
    <property type="term" value="C:membrane"/>
    <property type="evidence" value="ECO:0007669"/>
    <property type="project" value="UniProtKB-SubCell"/>
</dbReference>
<feature type="region of interest" description="Disordered" evidence="8">
    <location>
        <begin position="27"/>
        <end position="126"/>
    </location>
</feature>
<evidence type="ECO:0000256" key="2">
    <source>
        <dbReference type="ARBA" id="ARBA00004370"/>
    </source>
</evidence>
<dbReference type="HOGENOM" id="CLU_063518_0_0_1"/>
<evidence type="ECO:0000256" key="7">
    <source>
        <dbReference type="ARBA" id="ARBA00023136"/>
    </source>
</evidence>
<evidence type="ECO:0000256" key="8">
    <source>
        <dbReference type="SAM" id="MobiDB-lite"/>
    </source>
</evidence>